<gene>
    <name evidence="1" type="ORF">POCULU_LOCUS10492</name>
</gene>
<dbReference type="OrthoDB" id="2430529at2759"/>
<protein>
    <submittedName>
        <fullName evidence="1">605_t:CDS:1</fullName>
    </submittedName>
</protein>
<comment type="caution">
    <text evidence="1">The sequence shown here is derived from an EMBL/GenBank/DDBJ whole genome shotgun (WGS) entry which is preliminary data.</text>
</comment>
<reference evidence="1" key="1">
    <citation type="submission" date="2021-06" db="EMBL/GenBank/DDBJ databases">
        <authorList>
            <person name="Kallberg Y."/>
            <person name="Tangrot J."/>
            <person name="Rosling A."/>
        </authorList>
    </citation>
    <scope>NUCLEOTIDE SEQUENCE</scope>
    <source>
        <strain evidence="1">IA702</strain>
    </source>
</reference>
<name>A0A9N9E2G2_9GLOM</name>
<dbReference type="EMBL" id="CAJVPJ010005466">
    <property type="protein sequence ID" value="CAG8661677.1"/>
    <property type="molecule type" value="Genomic_DNA"/>
</dbReference>
<dbReference type="Proteomes" id="UP000789572">
    <property type="component" value="Unassembled WGS sequence"/>
</dbReference>
<evidence type="ECO:0000313" key="2">
    <source>
        <dbReference type="Proteomes" id="UP000789572"/>
    </source>
</evidence>
<dbReference type="AlphaFoldDB" id="A0A9N9E2G2"/>
<proteinExistence type="predicted"/>
<sequence>MTASGNNHLSETLLYMSMIQKVTRTWVAAAYPDSTTFRSKAKWTVWWTSNRSKLLGTFRNIRGNAVDRIKKALLHVFKSKLPPLLDKASLSDIAAWKQSDRVQWCLRHLNEQSSNEEGEDTYLNNIIIHAFGKEPRGGLEGTNIEFTYAV</sequence>
<keyword evidence="2" id="KW-1185">Reference proteome</keyword>
<accession>A0A9N9E2G2</accession>
<organism evidence="1 2">
    <name type="scientific">Paraglomus occultum</name>
    <dbReference type="NCBI Taxonomy" id="144539"/>
    <lineage>
        <taxon>Eukaryota</taxon>
        <taxon>Fungi</taxon>
        <taxon>Fungi incertae sedis</taxon>
        <taxon>Mucoromycota</taxon>
        <taxon>Glomeromycotina</taxon>
        <taxon>Glomeromycetes</taxon>
        <taxon>Paraglomerales</taxon>
        <taxon>Paraglomeraceae</taxon>
        <taxon>Paraglomus</taxon>
    </lineage>
</organism>
<evidence type="ECO:0000313" key="1">
    <source>
        <dbReference type="EMBL" id="CAG8661677.1"/>
    </source>
</evidence>
<feature type="non-terminal residue" evidence="1">
    <location>
        <position position="1"/>
    </location>
</feature>